<comment type="caution">
    <text evidence="2">The sequence shown here is derived from an EMBL/GenBank/DDBJ whole genome shotgun (WGS) entry which is preliminary data.</text>
</comment>
<dbReference type="Proteomes" id="UP000011568">
    <property type="component" value="Unassembled WGS sequence"/>
</dbReference>
<proteinExistence type="predicted"/>
<dbReference type="eggNOG" id="arCOG08107">
    <property type="taxonomic scope" value="Archaea"/>
</dbReference>
<dbReference type="Gene3D" id="3.60.10.10">
    <property type="entry name" value="Endonuclease/exonuclease/phosphatase"/>
    <property type="match status" value="1"/>
</dbReference>
<evidence type="ECO:0000259" key="1">
    <source>
        <dbReference type="Pfam" id="PF03372"/>
    </source>
</evidence>
<dbReference type="EMBL" id="AOMC01000085">
    <property type="protein sequence ID" value="EMA46849.1"/>
    <property type="molecule type" value="Genomic_DNA"/>
</dbReference>
<feature type="domain" description="Endonuclease/exonuclease/phosphatase" evidence="1">
    <location>
        <begin position="8"/>
        <end position="124"/>
    </location>
</feature>
<dbReference type="SUPFAM" id="SSF56219">
    <property type="entry name" value="DNase I-like"/>
    <property type="match status" value="1"/>
</dbReference>
<keyword evidence="2" id="KW-0378">Hydrolase</keyword>
<gene>
    <name evidence="2" type="ORF">C448_05638</name>
</gene>
<organism evidence="2 3">
    <name type="scientific">Halococcus morrhuae DSM 1307</name>
    <dbReference type="NCBI Taxonomy" id="931277"/>
    <lineage>
        <taxon>Archaea</taxon>
        <taxon>Methanobacteriati</taxon>
        <taxon>Methanobacteriota</taxon>
        <taxon>Stenosarchaea group</taxon>
        <taxon>Halobacteria</taxon>
        <taxon>Halobacteriales</taxon>
        <taxon>Halococcaceae</taxon>
        <taxon>Halococcus</taxon>
    </lineage>
</organism>
<dbReference type="Pfam" id="PF03372">
    <property type="entry name" value="Exo_endo_phos"/>
    <property type="match status" value="1"/>
</dbReference>
<protein>
    <submittedName>
        <fullName evidence="2">Endonuclease/exonuclease/phosphatase</fullName>
    </submittedName>
</protein>
<name>M0MQ31_HALMO</name>
<accession>M0MQ31</accession>
<dbReference type="GO" id="GO:0004519">
    <property type="term" value="F:endonuclease activity"/>
    <property type="evidence" value="ECO:0007669"/>
    <property type="project" value="UniProtKB-KW"/>
</dbReference>
<evidence type="ECO:0000313" key="3">
    <source>
        <dbReference type="Proteomes" id="UP000011568"/>
    </source>
</evidence>
<dbReference type="STRING" id="931277.C448_05638"/>
<keyword evidence="2" id="KW-0540">Nuclease</keyword>
<reference evidence="2 3" key="1">
    <citation type="journal article" date="2014" name="PLoS Genet.">
        <title>Phylogenetically driven sequencing of extremely halophilic archaea reveals strategies for static and dynamic osmo-response.</title>
        <authorList>
            <person name="Becker E.A."/>
            <person name="Seitzer P.M."/>
            <person name="Tritt A."/>
            <person name="Larsen D."/>
            <person name="Krusor M."/>
            <person name="Yao A.I."/>
            <person name="Wu D."/>
            <person name="Madern D."/>
            <person name="Eisen J.A."/>
            <person name="Darling A.E."/>
            <person name="Facciotti M.T."/>
        </authorList>
    </citation>
    <scope>NUCLEOTIDE SEQUENCE [LARGE SCALE GENOMIC DNA]</scope>
    <source>
        <strain evidence="2 3">DSM 1307</strain>
    </source>
</reference>
<keyword evidence="2" id="KW-0269">Exonuclease</keyword>
<keyword evidence="3" id="KW-1185">Reference proteome</keyword>
<dbReference type="InterPro" id="IPR005135">
    <property type="entry name" value="Endo/exonuclease/phosphatase"/>
</dbReference>
<dbReference type="AlphaFoldDB" id="M0MQ31"/>
<dbReference type="GO" id="GO:0004527">
    <property type="term" value="F:exonuclease activity"/>
    <property type="evidence" value="ECO:0007669"/>
    <property type="project" value="UniProtKB-KW"/>
</dbReference>
<dbReference type="InterPro" id="IPR036691">
    <property type="entry name" value="Endo/exonu/phosph_ase_sf"/>
</dbReference>
<evidence type="ECO:0000313" key="2">
    <source>
        <dbReference type="EMBL" id="EMA46849.1"/>
    </source>
</evidence>
<sequence>MILHANTHLDNEGTKAREKATRLLGERLHSIASDRRLLLTGDFNSTTASTPYRLLTDADTLPHFFDTRTLSIHAHHGPETTRTDFQTLVPDRTIDHMFVTSDWEVIQHATGSDLDARGRFPSDHLPVIVDASPI</sequence>
<keyword evidence="2" id="KW-0255">Endonuclease</keyword>
<dbReference type="PATRIC" id="fig|931277.6.peg.1099"/>